<dbReference type="RefSeq" id="XP_049264015.1">
    <property type="nucleotide sequence ID" value="XM_049406415.1"/>
</dbReference>
<evidence type="ECO:0000313" key="3">
    <source>
        <dbReference type="Proteomes" id="UP000694255"/>
    </source>
</evidence>
<dbReference type="AlphaFoldDB" id="A0A8J5UIN0"/>
<name>A0A8J5UIN0_9ASCO</name>
<dbReference type="EMBL" id="JAGSYN010000117">
    <property type="protein sequence ID" value="KAG7663783.1"/>
    <property type="molecule type" value="Genomic_DNA"/>
</dbReference>
<sequence>MTSPAMNVPESSTKTNIQSPVNAASTASDFAAILLHRYFPLHGLPDPIQSHRGTQFTSATFQKLMDILRVKSTISVTNH</sequence>
<protein>
    <submittedName>
        <fullName evidence="2">Uncharacterized protein</fullName>
    </submittedName>
</protein>
<proteinExistence type="predicted"/>
<reference evidence="2 3" key="1">
    <citation type="journal article" date="2021" name="DNA Res.">
        <title>Genome analysis of Candida subhashii reveals its hybrid nature and dual mitochondrial genome conformations.</title>
        <authorList>
            <person name="Mixao V."/>
            <person name="Hegedusova E."/>
            <person name="Saus E."/>
            <person name="Pryszcz L.P."/>
            <person name="Cillingova A."/>
            <person name="Nosek J."/>
            <person name="Gabaldon T."/>
        </authorList>
    </citation>
    <scope>NUCLEOTIDE SEQUENCE [LARGE SCALE GENOMIC DNA]</scope>
    <source>
        <strain evidence="2 3">CBS 10753</strain>
    </source>
</reference>
<evidence type="ECO:0000313" key="2">
    <source>
        <dbReference type="EMBL" id="KAG7663783.1"/>
    </source>
</evidence>
<organism evidence="2 3">
    <name type="scientific">[Candida] subhashii</name>
    <dbReference type="NCBI Taxonomy" id="561895"/>
    <lineage>
        <taxon>Eukaryota</taxon>
        <taxon>Fungi</taxon>
        <taxon>Dikarya</taxon>
        <taxon>Ascomycota</taxon>
        <taxon>Saccharomycotina</taxon>
        <taxon>Pichiomycetes</taxon>
        <taxon>Debaryomycetaceae</taxon>
        <taxon>Spathaspora</taxon>
    </lineage>
</organism>
<keyword evidence="3" id="KW-1185">Reference proteome</keyword>
<comment type="caution">
    <text evidence="2">The sequence shown here is derived from an EMBL/GenBank/DDBJ whole genome shotgun (WGS) entry which is preliminary data.</text>
</comment>
<accession>A0A8J5UIN0</accession>
<gene>
    <name evidence="2" type="ORF">J8A68_002643</name>
</gene>
<evidence type="ECO:0000256" key="1">
    <source>
        <dbReference type="SAM" id="MobiDB-lite"/>
    </source>
</evidence>
<dbReference type="Proteomes" id="UP000694255">
    <property type="component" value="Unassembled WGS sequence"/>
</dbReference>
<feature type="region of interest" description="Disordered" evidence="1">
    <location>
        <begin position="1"/>
        <end position="21"/>
    </location>
</feature>
<dbReference type="GeneID" id="73469444"/>
<dbReference type="OrthoDB" id="3561256at2759"/>